<dbReference type="InterPro" id="IPR035398">
    <property type="entry name" value="Bac_rhamnosid_C"/>
</dbReference>
<evidence type="ECO:0000313" key="2">
    <source>
        <dbReference type="EMBL" id="KAK1580111.1"/>
    </source>
</evidence>
<dbReference type="Gene3D" id="2.60.420.10">
    <property type="entry name" value="Maltose phosphorylase, domain 3"/>
    <property type="match status" value="1"/>
</dbReference>
<dbReference type="Proteomes" id="UP001230504">
    <property type="component" value="Unassembled WGS sequence"/>
</dbReference>
<protein>
    <submittedName>
        <fullName evidence="2">Six-hairpin glycosidase-like protein</fullName>
    </submittedName>
</protein>
<comment type="caution">
    <text evidence="2">The sequence shown here is derived from an EMBL/GenBank/DDBJ whole genome shotgun (WGS) entry which is preliminary data.</text>
</comment>
<dbReference type="EMBL" id="JAHLJV010000058">
    <property type="protein sequence ID" value="KAK1580111.1"/>
    <property type="molecule type" value="Genomic_DNA"/>
</dbReference>
<organism evidence="2 3">
    <name type="scientific">Colletotrichum navitas</name>
    <dbReference type="NCBI Taxonomy" id="681940"/>
    <lineage>
        <taxon>Eukaryota</taxon>
        <taxon>Fungi</taxon>
        <taxon>Dikarya</taxon>
        <taxon>Ascomycota</taxon>
        <taxon>Pezizomycotina</taxon>
        <taxon>Sordariomycetes</taxon>
        <taxon>Hypocreomycetidae</taxon>
        <taxon>Glomerellales</taxon>
        <taxon>Glomerellaceae</taxon>
        <taxon>Colletotrichum</taxon>
        <taxon>Colletotrichum graminicola species complex</taxon>
    </lineage>
</organism>
<dbReference type="InterPro" id="IPR008928">
    <property type="entry name" value="6-hairpin_glycosidase_sf"/>
</dbReference>
<dbReference type="InterPro" id="IPR012341">
    <property type="entry name" value="6hp_glycosidase-like_sf"/>
</dbReference>
<dbReference type="PANTHER" id="PTHR34987">
    <property type="entry name" value="C, PUTATIVE (AFU_ORTHOLOGUE AFUA_3G02880)-RELATED"/>
    <property type="match status" value="1"/>
</dbReference>
<evidence type="ECO:0000313" key="3">
    <source>
        <dbReference type="Proteomes" id="UP001230504"/>
    </source>
</evidence>
<feature type="domain" description="Alpha-L-rhamnosidase C-terminal" evidence="1">
    <location>
        <begin position="187"/>
        <end position="252"/>
    </location>
</feature>
<dbReference type="RefSeq" id="XP_060411170.1">
    <property type="nucleotide sequence ID" value="XM_060561413.1"/>
</dbReference>
<dbReference type="Pfam" id="PF17390">
    <property type="entry name" value="Bac_rhamnosid_C"/>
    <property type="match status" value="1"/>
</dbReference>
<dbReference type="GO" id="GO:0016798">
    <property type="term" value="F:hydrolase activity, acting on glycosyl bonds"/>
    <property type="evidence" value="ECO:0007669"/>
    <property type="project" value="UniProtKB-KW"/>
</dbReference>
<keyword evidence="3" id="KW-1185">Reference proteome</keyword>
<proteinExistence type="predicted"/>
<dbReference type="PANTHER" id="PTHR34987:SF5">
    <property type="entry name" value="ALPHA-RHAMNOSIDASE"/>
    <property type="match status" value="1"/>
</dbReference>
<dbReference type="SUPFAM" id="SSF48208">
    <property type="entry name" value="Six-hairpin glycosidases"/>
    <property type="match status" value="1"/>
</dbReference>
<gene>
    <name evidence="2" type="ORF">LY79DRAFT_592392</name>
</gene>
<keyword evidence="2" id="KW-0378">Hydrolase</keyword>
<sequence length="254" mass="27793">MAYIWARVVPDTGVLNATATGDWARVNLTESWLARAETLRVAIRTHFWDASKGAFIDGHRNRTLYSQDRNSYAVAFGVAASISRALTENWTPIGPASPELPGNVALFISSTELEAHFAAGRADRALRLGYYLNHPNGTGSTVIEGYLTDGAFGYRSAREYTEDPSYVSHAQGWSGGPTSTLTEYLVGLRVTRPAGAEWSLKPAFGEMSEAQARFTTALGRFSARWAVEGDFTAVEWDMPTDTKGWLELSGEEGR</sequence>
<evidence type="ECO:0000259" key="1">
    <source>
        <dbReference type="Pfam" id="PF17390"/>
    </source>
</evidence>
<dbReference type="GeneID" id="85445653"/>
<reference evidence="2" key="1">
    <citation type="submission" date="2021-06" db="EMBL/GenBank/DDBJ databases">
        <title>Comparative genomics, transcriptomics and evolutionary studies reveal genomic signatures of adaptation to plant cell wall in hemibiotrophic fungi.</title>
        <authorList>
            <consortium name="DOE Joint Genome Institute"/>
            <person name="Baroncelli R."/>
            <person name="Diaz J.F."/>
            <person name="Benocci T."/>
            <person name="Peng M."/>
            <person name="Battaglia E."/>
            <person name="Haridas S."/>
            <person name="Andreopoulos W."/>
            <person name="Labutti K."/>
            <person name="Pangilinan J."/>
            <person name="Floch G.L."/>
            <person name="Makela M.R."/>
            <person name="Henrissat B."/>
            <person name="Grigoriev I.V."/>
            <person name="Crouch J.A."/>
            <person name="De Vries R.P."/>
            <person name="Sukno S.A."/>
            <person name="Thon M.R."/>
        </authorList>
    </citation>
    <scope>NUCLEOTIDE SEQUENCE</scope>
    <source>
        <strain evidence="2">CBS 125086</strain>
    </source>
</reference>
<name>A0AAD8PSW4_9PEZI</name>
<dbReference type="GO" id="GO:0005975">
    <property type="term" value="P:carbohydrate metabolic process"/>
    <property type="evidence" value="ECO:0007669"/>
    <property type="project" value="InterPro"/>
</dbReference>
<dbReference type="AlphaFoldDB" id="A0AAD8PSW4"/>
<accession>A0AAD8PSW4</accession>
<keyword evidence="2" id="KW-0326">Glycosidase</keyword>
<dbReference type="Gene3D" id="1.50.10.10">
    <property type="match status" value="1"/>
</dbReference>